<organism evidence="4 5">
    <name type="scientific">Sphagnum jensenii</name>
    <dbReference type="NCBI Taxonomy" id="128206"/>
    <lineage>
        <taxon>Eukaryota</taxon>
        <taxon>Viridiplantae</taxon>
        <taxon>Streptophyta</taxon>
        <taxon>Embryophyta</taxon>
        <taxon>Bryophyta</taxon>
        <taxon>Sphagnophytina</taxon>
        <taxon>Sphagnopsida</taxon>
        <taxon>Sphagnales</taxon>
        <taxon>Sphagnaceae</taxon>
        <taxon>Sphagnum</taxon>
    </lineage>
</organism>
<dbReference type="EMBL" id="OZ020113">
    <property type="protein sequence ID" value="CAK9266631.1"/>
    <property type="molecule type" value="Genomic_DNA"/>
</dbReference>
<evidence type="ECO:0008006" key="6">
    <source>
        <dbReference type="Google" id="ProtNLM"/>
    </source>
</evidence>
<dbReference type="Pfam" id="PF20431">
    <property type="entry name" value="E_motif"/>
    <property type="match status" value="1"/>
</dbReference>
<dbReference type="PROSITE" id="PS51375">
    <property type="entry name" value="PPR"/>
    <property type="match status" value="1"/>
</dbReference>
<reference evidence="4" key="1">
    <citation type="submission" date="2024-02" db="EMBL/GenBank/DDBJ databases">
        <authorList>
            <consortium name="ELIXIR-Norway"/>
            <consortium name="Elixir Norway"/>
        </authorList>
    </citation>
    <scope>NUCLEOTIDE SEQUENCE</scope>
</reference>
<keyword evidence="1" id="KW-0677">Repeat</keyword>
<dbReference type="NCBIfam" id="TIGR00756">
    <property type="entry name" value="PPR"/>
    <property type="match status" value="1"/>
</dbReference>
<evidence type="ECO:0000256" key="3">
    <source>
        <dbReference type="SAM" id="SignalP"/>
    </source>
</evidence>
<proteinExistence type="predicted"/>
<feature type="chain" id="PRO_5046648331" description="Pentatricopeptide repeat-containing protein" evidence="3">
    <location>
        <begin position="34"/>
        <end position="241"/>
    </location>
</feature>
<accession>A0ABP0WIC5</accession>
<protein>
    <recommendedName>
        <fullName evidence="6">Pentatricopeptide repeat-containing protein</fullName>
    </recommendedName>
</protein>
<dbReference type="InterPro" id="IPR046848">
    <property type="entry name" value="E_motif"/>
</dbReference>
<dbReference type="PANTHER" id="PTHR47926:SF347">
    <property type="entry name" value="PENTATRICOPEPTIDE REPEAT-CONTAINING PROTEIN"/>
    <property type="match status" value="1"/>
</dbReference>
<feature type="signal peptide" evidence="3">
    <location>
        <begin position="1"/>
        <end position="33"/>
    </location>
</feature>
<evidence type="ECO:0000256" key="1">
    <source>
        <dbReference type="ARBA" id="ARBA00022737"/>
    </source>
</evidence>
<gene>
    <name evidence="4" type="ORF">CSSPJE1EN1_LOCUS12109</name>
</gene>
<dbReference type="InterPro" id="IPR002885">
    <property type="entry name" value="PPR_rpt"/>
</dbReference>
<dbReference type="InterPro" id="IPR011990">
    <property type="entry name" value="TPR-like_helical_dom_sf"/>
</dbReference>
<dbReference type="PANTHER" id="PTHR47926">
    <property type="entry name" value="PENTATRICOPEPTIDE REPEAT-CONTAINING PROTEIN"/>
    <property type="match status" value="1"/>
</dbReference>
<sequence length="241" mass="27633">MAVRSTMNRALCQFGFLLSGFLLLGNLCSRNSAFSEQVDNSNCIGHRTLAYGPQPTAAGKKEKLWQEFFSDPSQWWDHRSDKVNVNYPDFKHKTTRQALWLDDPRRPPWVEAKLAAMAPGTLQSNIFSWNKKLERYVKAGQPEKTMELFQQMQQEGMTPDSMDDAWRIIHGKVELGERIAKQLLELDPNMAVGYVMLSNIYAAAGKWNLSENIQKQRKEGCLRKQPGCTWIEVNNEVLHTL</sequence>
<keyword evidence="3" id="KW-0732">Signal</keyword>
<evidence type="ECO:0000313" key="4">
    <source>
        <dbReference type="EMBL" id="CAK9266631.1"/>
    </source>
</evidence>
<dbReference type="Proteomes" id="UP001497444">
    <property type="component" value="Chromosome 18"/>
</dbReference>
<evidence type="ECO:0000313" key="5">
    <source>
        <dbReference type="Proteomes" id="UP001497444"/>
    </source>
</evidence>
<dbReference type="Gene3D" id="1.25.40.10">
    <property type="entry name" value="Tetratricopeptide repeat domain"/>
    <property type="match status" value="1"/>
</dbReference>
<keyword evidence="5" id="KW-1185">Reference proteome</keyword>
<name>A0ABP0WIC5_9BRYO</name>
<evidence type="ECO:0000256" key="2">
    <source>
        <dbReference type="PROSITE-ProRule" id="PRU00708"/>
    </source>
</evidence>
<feature type="repeat" description="PPR" evidence="2">
    <location>
        <begin position="125"/>
        <end position="159"/>
    </location>
</feature>
<dbReference type="InterPro" id="IPR046960">
    <property type="entry name" value="PPR_At4g14850-like_plant"/>
</dbReference>